<dbReference type="AlphaFoldDB" id="A0A8K0RAP7"/>
<proteinExistence type="predicted"/>
<protein>
    <submittedName>
        <fullName evidence="2">Heterokaryon incompatibility protein-domain-containing protein</fullName>
    </submittedName>
</protein>
<evidence type="ECO:0000313" key="3">
    <source>
        <dbReference type="Proteomes" id="UP000813461"/>
    </source>
</evidence>
<gene>
    <name evidence="2" type="ORF">FB567DRAFT_589810</name>
</gene>
<reference evidence="2" key="1">
    <citation type="journal article" date="2021" name="Nat. Commun.">
        <title>Genetic determinants of endophytism in the Arabidopsis root mycobiome.</title>
        <authorList>
            <person name="Mesny F."/>
            <person name="Miyauchi S."/>
            <person name="Thiergart T."/>
            <person name="Pickel B."/>
            <person name="Atanasova L."/>
            <person name="Karlsson M."/>
            <person name="Huettel B."/>
            <person name="Barry K.W."/>
            <person name="Haridas S."/>
            <person name="Chen C."/>
            <person name="Bauer D."/>
            <person name="Andreopoulos W."/>
            <person name="Pangilinan J."/>
            <person name="LaButti K."/>
            <person name="Riley R."/>
            <person name="Lipzen A."/>
            <person name="Clum A."/>
            <person name="Drula E."/>
            <person name="Henrissat B."/>
            <person name="Kohler A."/>
            <person name="Grigoriev I.V."/>
            <person name="Martin F.M."/>
            <person name="Hacquard S."/>
        </authorList>
    </citation>
    <scope>NUCLEOTIDE SEQUENCE</scope>
    <source>
        <strain evidence="2">MPI-SDFR-AT-0120</strain>
    </source>
</reference>
<evidence type="ECO:0000313" key="2">
    <source>
        <dbReference type="EMBL" id="KAH7090415.1"/>
    </source>
</evidence>
<evidence type="ECO:0000259" key="1">
    <source>
        <dbReference type="Pfam" id="PF06985"/>
    </source>
</evidence>
<name>A0A8K0RAP7_9PLEO</name>
<organism evidence="2 3">
    <name type="scientific">Paraphoma chrysanthemicola</name>
    <dbReference type="NCBI Taxonomy" id="798071"/>
    <lineage>
        <taxon>Eukaryota</taxon>
        <taxon>Fungi</taxon>
        <taxon>Dikarya</taxon>
        <taxon>Ascomycota</taxon>
        <taxon>Pezizomycotina</taxon>
        <taxon>Dothideomycetes</taxon>
        <taxon>Pleosporomycetidae</taxon>
        <taxon>Pleosporales</taxon>
        <taxon>Pleosporineae</taxon>
        <taxon>Phaeosphaeriaceae</taxon>
        <taxon>Paraphoma</taxon>
    </lineage>
</organism>
<dbReference type="PANTHER" id="PTHR33112">
    <property type="entry name" value="DOMAIN PROTEIN, PUTATIVE-RELATED"/>
    <property type="match status" value="1"/>
</dbReference>
<dbReference type="OrthoDB" id="3758768at2759"/>
<keyword evidence="3" id="KW-1185">Reference proteome</keyword>
<dbReference type="PANTHER" id="PTHR33112:SF14">
    <property type="entry name" value="HETEROKARYON INCOMPATIBILITY DOMAIN-CONTAINING PROTEIN"/>
    <property type="match status" value="1"/>
</dbReference>
<feature type="domain" description="Heterokaryon incompatibility" evidence="1">
    <location>
        <begin position="5"/>
        <end position="104"/>
    </location>
</feature>
<sequence length="382" mass="44190">MYVVDILGSRYLWVDCLCIVQDDEDELKQNIHQMQHIFSQAEFTIVAANGDDANAGLPVIFAWSRHILPASTVLETIRHVAKDNRGRLRLDKTVWGSRAWTYQEYEFSDRLLIFANQSFYYECRKGTFYRAPLKRVGDGSFKIRNSLWSQPIWRYESHVEDYSNRKLTYPDDILNAFMAIMEDESAQSGTKFCWGLPIQNFSRALLWRQQANHNRKDVPFCRRSYGCNMDFPSWTWAEWIGGVQYDLSDTLRPIEGRVRFVIAWPWEAKYDLQAPTDPFTTGILHIRAQIAVVELAAASPLQGTKYFEFDLGVYTMTHVQCILLGIVEKITAMDLWEVAGYTHLAIAVEQDTKGIYRRIGRLRIGKATWDASKPTEQVIELG</sequence>
<dbReference type="Pfam" id="PF06985">
    <property type="entry name" value="HET"/>
    <property type="match status" value="1"/>
</dbReference>
<comment type="caution">
    <text evidence="2">The sequence shown here is derived from an EMBL/GenBank/DDBJ whole genome shotgun (WGS) entry which is preliminary data.</text>
</comment>
<dbReference type="Proteomes" id="UP000813461">
    <property type="component" value="Unassembled WGS sequence"/>
</dbReference>
<dbReference type="InterPro" id="IPR010730">
    <property type="entry name" value="HET"/>
</dbReference>
<accession>A0A8K0RAP7</accession>
<dbReference type="EMBL" id="JAGMVJ010000005">
    <property type="protein sequence ID" value="KAH7090415.1"/>
    <property type="molecule type" value="Genomic_DNA"/>
</dbReference>